<feature type="compositionally biased region" description="Basic residues" evidence="8">
    <location>
        <begin position="829"/>
        <end position="839"/>
    </location>
</feature>
<dbReference type="OrthoDB" id="421327at2759"/>
<dbReference type="PANTHER" id="PTHR13184">
    <property type="entry name" value="37S RIBOSOMAL PROTEIN S22"/>
    <property type="match status" value="1"/>
</dbReference>
<feature type="region of interest" description="Disordered" evidence="8">
    <location>
        <begin position="790"/>
        <end position="810"/>
    </location>
</feature>
<dbReference type="GO" id="GO:0005763">
    <property type="term" value="C:mitochondrial small ribosomal subunit"/>
    <property type="evidence" value="ECO:0007669"/>
    <property type="project" value="TreeGrafter"/>
</dbReference>
<gene>
    <name evidence="9" type="ORF">KCU76_g13750</name>
</gene>
<keyword evidence="6" id="KW-0496">Mitochondrion</keyword>
<dbReference type="EMBL" id="JAHFXF010000785">
    <property type="protein sequence ID" value="KAG9682509.1"/>
    <property type="molecule type" value="Genomic_DNA"/>
</dbReference>
<evidence type="ECO:0000256" key="6">
    <source>
        <dbReference type="ARBA" id="ARBA00023128"/>
    </source>
</evidence>
<evidence type="ECO:0000256" key="2">
    <source>
        <dbReference type="ARBA" id="ARBA00022723"/>
    </source>
</evidence>
<dbReference type="Pfam" id="PF09243">
    <property type="entry name" value="Rsm22"/>
    <property type="match status" value="2"/>
</dbReference>
<comment type="subcellular location">
    <subcellularLocation>
        <location evidence="1">Mitochondrion</location>
    </subcellularLocation>
</comment>
<evidence type="ECO:0000256" key="5">
    <source>
        <dbReference type="ARBA" id="ARBA00023014"/>
    </source>
</evidence>
<dbReference type="GO" id="GO:0046872">
    <property type="term" value="F:metal ion binding"/>
    <property type="evidence" value="ECO:0007669"/>
    <property type="project" value="UniProtKB-KW"/>
</dbReference>
<keyword evidence="5" id="KW-0411">Iron-sulfur</keyword>
<feature type="compositionally biased region" description="Low complexity" evidence="8">
    <location>
        <begin position="70"/>
        <end position="82"/>
    </location>
</feature>
<evidence type="ECO:0000313" key="9">
    <source>
        <dbReference type="EMBL" id="KAG9682509.1"/>
    </source>
</evidence>
<accession>A0A9P8E702</accession>
<keyword evidence="4" id="KW-0408">Iron</keyword>
<dbReference type="InterPro" id="IPR015324">
    <property type="entry name" value="Ribosomal_Rsm22-like"/>
</dbReference>
<dbReference type="GO" id="GO:0006412">
    <property type="term" value="P:translation"/>
    <property type="evidence" value="ECO:0007669"/>
    <property type="project" value="InterPro"/>
</dbReference>
<dbReference type="PANTHER" id="PTHR13184:SF5">
    <property type="entry name" value="METHYLTRANSFERASE-LIKE PROTEIN 17, MITOCHONDRIAL"/>
    <property type="match status" value="1"/>
</dbReference>
<dbReference type="GO" id="GO:0051536">
    <property type="term" value="F:iron-sulfur cluster binding"/>
    <property type="evidence" value="ECO:0007669"/>
    <property type="project" value="UniProtKB-KW"/>
</dbReference>
<reference evidence="9" key="1">
    <citation type="journal article" date="2021" name="J Fungi (Basel)">
        <title>Virulence traits and population genomics of the black yeast Aureobasidium melanogenum.</title>
        <authorList>
            <person name="Cernosa A."/>
            <person name="Sun X."/>
            <person name="Gostincar C."/>
            <person name="Fang C."/>
            <person name="Gunde-Cimerman N."/>
            <person name="Song Z."/>
        </authorList>
    </citation>
    <scope>NUCLEOTIDE SEQUENCE</scope>
    <source>
        <strain evidence="9">EXF-9911</strain>
    </source>
</reference>
<evidence type="ECO:0000256" key="1">
    <source>
        <dbReference type="ARBA" id="ARBA00004173"/>
    </source>
</evidence>
<dbReference type="Proteomes" id="UP000779574">
    <property type="component" value="Unassembled WGS sequence"/>
</dbReference>
<feature type="non-terminal residue" evidence="9">
    <location>
        <position position="861"/>
    </location>
</feature>
<feature type="region of interest" description="Disordered" evidence="8">
    <location>
        <begin position="55"/>
        <end position="88"/>
    </location>
</feature>
<keyword evidence="3" id="KW-0809">Transit peptide</keyword>
<dbReference type="AlphaFoldDB" id="A0A9P8E702"/>
<proteinExistence type="predicted"/>
<comment type="function">
    <text evidence="7">Mitochondrial ribosome (mitoribosome) assembly factor. Binds at the interface of the head and body domains of the mitochondrial small ribosomal subunit (mt-SSU), occluding the mRNA channel and preventing compaction of the head domain towards the body. Probable inactive methyltransferase: retains the characteristic folding and ability to bind S-adenosyl-L-methionine, but it probably lost its methyltransferase activity.</text>
</comment>
<feature type="region of interest" description="Disordered" evidence="8">
    <location>
        <begin position="571"/>
        <end position="592"/>
    </location>
</feature>
<evidence type="ECO:0000256" key="7">
    <source>
        <dbReference type="ARBA" id="ARBA00045681"/>
    </source>
</evidence>
<dbReference type="GO" id="GO:0008168">
    <property type="term" value="F:methyltransferase activity"/>
    <property type="evidence" value="ECO:0007669"/>
    <property type="project" value="InterPro"/>
</dbReference>
<organism evidence="9 10">
    <name type="scientific">Aureobasidium melanogenum</name>
    <name type="common">Aureobasidium pullulans var. melanogenum</name>
    <dbReference type="NCBI Taxonomy" id="46634"/>
    <lineage>
        <taxon>Eukaryota</taxon>
        <taxon>Fungi</taxon>
        <taxon>Dikarya</taxon>
        <taxon>Ascomycota</taxon>
        <taxon>Pezizomycotina</taxon>
        <taxon>Dothideomycetes</taxon>
        <taxon>Dothideomycetidae</taxon>
        <taxon>Dothideales</taxon>
        <taxon>Saccotheciaceae</taxon>
        <taxon>Aureobasidium</taxon>
    </lineage>
</organism>
<comment type="caution">
    <text evidence="9">The sequence shown here is derived from an EMBL/GenBank/DDBJ whole genome shotgun (WGS) entry which is preliminary data.</text>
</comment>
<dbReference type="InterPro" id="IPR052571">
    <property type="entry name" value="Mt_RNA_Methyltransferase"/>
</dbReference>
<dbReference type="GO" id="GO:0003735">
    <property type="term" value="F:structural constituent of ribosome"/>
    <property type="evidence" value="ECO:0007669"/>
    <property type="project" value="TreeGrafter"/>
</dbReference>
<name>A0A9P8E702_AURME</name>
<evidence type="ECO:0000313" key="10">
    <source>
        <dbReference type="Proteomes" id="UP000779574"/>
    </source>
</evidence>
<protein>
    <submittedName>
        <fullName evidence="9">Uncharacterized protein</fullName>
    </submittedName>
</protein>
<evidence type="ECO:0000256" key="3">
    <source>
        <dbReference type="ARBA" id="ARBA00022946"/>
    </source>
</evidence>
<sequence length="861" mass="95908">MTLAPVHQSICTTCRLRSLVAAKQYARGRTPTSRDWTRLRQPTFARYLHTSRISLQQQKKSTRQEEDLASSSSIKQSTEQSQAVDKRLQAEQIARHAQEDFELDDIDTLATEDAEPSRTAGTRNASPEHVARAARQRFGDALPENLLNDEQYTAYERLYGPPVGNTKDELVDFEENELEGELDETDNVGTGILRENEDGVLEEVEYLEEEEDFDDEEKEEAYELMKENADEAELDADIAAAGLDAQTLNDLSALRLSPEQELLEDSEEQIAEPYDHTRAHPLTVVNRFGTPSSTVQLPASSFVDPVTRLVSGVPNKHISEVAHRIFGGVGLPYSTSTPQRAVKMPQKAIPLNPGQGRMSEMDADIFTTTLMPGIYASVFSILVETRKRLGSSWLEGLLTKEGGPRILDAGGAGVGVLAARDVLQAEWERMHDTSEDEDSFMAIAEAGGKTGGESIPAPVGKATVLTSNEALRFRSSKLLDNTTFLPRLPDYMHASDDSARERGKYDIIIAPHTLWPLKEDHIRKQHVKNLWSLLSTDGGVLILMEKGVPRGFEMVAAARELLLNSRISSPGNEAMSEDVEEPGEGTVWGKQPKDKGMIVAPCTNHLGCPMYVNRGISKGRKDLCHFKQRYIRPPFLQKILGAKHRNHEDVEFSYVSVMRGRDLRDRDEENIIQGEVATDRAFVGFENPQAVTKQAYDEFDPTAPAVPDVEDVSAEEEPHSLSLPRVVLPPLKRQGHVIIDMCTPAGTLERWTVPRSFSKQAYRDARKSSWGDIWALGAKTRTPRNVRVGRGKEELGGVEKKKRSKAKNTVEVGYDSAGNIKEEDIKVKTGGRMRQGKIKGIRDKRDKKADGRGRRKNLDKE</sequence>
<feature type="compositionally biased region" description="Basic and acidic residues" evidence="8">
    <location>
        <begin position="790"/>
        <end position="799"/>
    </location>
</feature>
<evidence type="ECO:0000256" key="4">
    <source>
        <dbReference type="ARBA" id="ARBA00023004"/>
    </source>
</evidence>
<feature type="compositionally biased region" description="Basic and acidic residues" evidence="8">
    <location>
        <begin position="840"/>
        <end position="861"/>
    </location>
</feature>
<evidence type="ECO:0000256" key="8">
    <source>
        <dbReference type="SAM" id="MobiDB-lite"/>
    </source>
</evidence>
<reference evidence="9" key="2">
    <citation type="submission" date="2021-08" db="EMBL/GenBank/DDBJ databases">
        <authorList>
            <person name="Gostincar C."/>
            <person name="Sun X."/>
            <person name="Song Z."/>
            <person name="Gunde-Cimerman N."/>
        </authorList>
    </citation>
    <scope>NUCLEOTIDE SEQUENCE</scope>
    <source>
        <strain evidence="9">EXF-9911</strain>
    </source>
</reference>
<keyword evidence="2" id="KW-0479">Metal-binding</keyword>
<feature type="region of interest" description="Disordered" evidence="8">
    <location>
        <begin position="825"/>
        <end position="861"/>
    </location>
</feature>